<evidence type="ECO:0000313" key="3">
    <source>
        <dbReference type="Proteomes" id="UP000018895"/>
    </source>
</evidence>
<dbReference type="STRING" id="1236971.JCM9152_1947"/>
<evidence type="ECO:0000313" key="2">
    <source>
        <dbReference type="EMBL" id="GAE30539.1"/>
    </source>
</evidence>
<sequence length="156" mass="17701">MLEFLWMYTLIFLLSAIPLLEAVIVIPFAIFAGMPAVQVTIVALIGNLVTVYFIIIFIEQIKKWRKNKKPSKKSTENRRSQRAERIWKKYGLPGLAIIGPLIVGSHITALMSLTFGGTKRGVTYWLTFSLIGWCVLAAILAHLGFDLFNTRDRELF</sequence>
<dbReference type="AlphaFoldDB" id="W4QGT8"/>
<feature type="transmembrane region" description="Helical" evidence="1">
    <location>
        <begin position="90"/>
        <end position="116"/>
    </location>
</feature>
<dbReference type="InterPro" id="IPR009577">
    <property type="entry name" value="Sm_multidrug_ex"/>
</dbReference>
<feature type="transmembrane region" description="Helical" evidence="1">
    <location>
        <begin position="122"/>
        <end position="145"/>
    </location>
</feature>
<protein>
    <recommendedName>
        <fullName evidence="4">DNA-binding protein</fullName>
    </recommendedName>
</protein>
<accession>W4QGT8</accession>
<keyword evidence="1" id="KW-0812">Transmembrane</keyword>
<feature type="transmembrane region" description="Helical" evidence="1">
    <location>
        <begin position="36"/>
        <end position="58"/>
    </location>
</feature>
<dbReference type="Pfam" id="PF06695">
    <property type="entry name" value="Sm_multidrug_ex"/>
    <property type="match status" value="1"/>
</dbReference>
<evidence type="ECO:0008006" key="4">
    <source>
        <dbReference type="Google" id="ProtNLM"/>
    </source>
</evidence>
<evidence type="ECO:0000256" key="1">
    <source>
        <dbReference type="SAM" id="Phobius"/>
    </source>
</evidence>
<dbReference type="EMBL" id="BAUU01000012">
    <property type="protein sequence ID" value="GAE30539.1"/>
    <property type="molecule type" value="Genomic_DNA"/>
</dbReference>
<proteinExistence type="predicted"/>
<keyword evidence="1" id="KW-0472">Membrane</keyword>
<keyword evidence="1" id="KW-1133">Transmembrane helix</keyword>
<gene>
    <name evidence="2" type="ORF">JCM9152_1947</name>
</gene>
<dbReference type="RefSeq" id="WP_235715668.1">
    <property type="nucleotide sequence ID" value="NZ_BAUU01000012.1"/>
</dbReference>
<name>W4QGT8_9BACI</name>
<reference evidence="2" key="1">
    <citation type="journal article" date="2014" name="Genome Announc.">
        <title>Draft Genome Sequences of Three Alkaliphilic Bacillus Strains, Bacillus wakoensis JCM 9140T, Bacillus akibai JCM 9157T, and Bacillus hemicellulosilyticus JCM 9152T.</title>
        <authorList>
            <person name="Yuki M."/>
            <person name="Oshima K."/>
            <person name="Suda W."/>
            <person name="Oshida Y."/>
            <person name="Kitamura K."/>
            <person name="Iida T."/>
            <person name="Hattori M."/>
            <person name="Ohkuma M."/>
        </authorList>
    </citation>
    <scope>NUCLEOTIDE SEQUENCE [LARGE SCALE GENOMIC DNA]</scope>
    <source>
        <strain evidence="2">JCM 9152</strain>
    </source>
</reference>
<dbReference type="Proteomes" id="UP000018895">
    <property type="component" value="Unassembled WGS sequence"/>
</dbReference>
<feature type="transmembrane region" description="Helical" evidence="1">
    <location>
        <begin position="7"/>
        <end position="30"/>
    </location>
</feature>
<keyword evidence="3" id="KW-1185">Reference proteome</keyword>
<comment type="caution">
    <text evidence="2">The sequence shown here is derived from an EMBL/GenBank/DDBJ whole genome shotgun (WGS) entry which is preliminary data.</text>
</comment>
<organism evidence="2 3">
    <name type="scientific">Halalkalibacter hemicellulosilyticusJCM 9152</name>
    <dbReference type="NCBI Taxonomy" id="1236971"/>
    <lineage>
        <taxon>Bacteria</taxon>
        <taxon>Bacillati</taxon>
        <taxon>Bacillota</taxon>
        <taxon>Bacilli</taxon>
        <taxon>Bacillales</taxon>
        <taxon>Bacillaceae</taxon>
        <taxon>Halalkalibacter</taxon>
    </lineage>
</organism>